<keyword evidence="1" id="KW-0479">Metal-binding</keyword>
<dbReference type="InterPro" id="IPR013087">
    <property type="entry name" value="Znf_C2H2_type"/>
</dbReference>
<sequence length="74" mass="8998">HPRGRPNKCKKCQECFSQRKNLITHERFHSTWSRKKYWCSFCGQTFSHPSNLVQRQRIHAGDRPYECSECPRRF</sequence>
<dbReference type="Proteomes" id="UP000054244">
    <property type="component" value="Unassembled WGS sequence"/>
</dbReference>
<dbReference type="Gene3D" id="3.30.160.60">
    <property type="entry name" value="Classic Zinc Finger"/>
    <property type="match status" value="3"/>
</dbReference>
<evidence type="ECO:0000259" key="7">
    <source>
        <dbReference type="PROSITE" id="PS50157"/>
    </source>
</evidence>
<keyword evidence="5" id="KW-0539">Nucleus</keyword>
<dbReference type="EMBL" id="KL387777">
    <property type="protein sequence ID" value="KFP90526.1"/>
    <property type="molecule type" value="Genomic_DNA"/>
</dbReference>
<dbReference type="SMART" id="SM00355">
    <property type="entry name" value="ZnF_C2H2"/>
    <property type="match status" value="2"/>
</dbReference>
<evidence type="ECO:0000256" key="5">
    <source>
        <dbReference type="ARBA" id="ARBA00023242"/>
    </source>
</evidence>
<gene>
    <name evidence="8" type="ORF">N311_07356</name>
</gene>
<keyword evidence="2" id="KW-0677">Repeat</keyword>
<evidence type="ECO:0000256" key="6">
    <source>
        <dbReference type="PROSITE-ProRule" id="PRU00042"/>
    </source>
</evidence>
<protein>
    <submittedName>
        <fullName evidence="8">Zinc finger protein 853</fullName>
    </submittedName>
</protein>
<dbReference type="PANTHER" id="PTHR24377">
    <property type="entry name" value="IP01015P-RELATED"/>
    <property type="match status" value="1"/>
</dbReference>
<feature type="non-terminal residue" evidence="8">
    <location>
        <position position="1"/>
    </location>
</feature>
<reference evidence="8 9" key="1">
    <citation type="submission" date="2014-04" db="EMBL/GenBank/DDBJ databases">
        <title>Genome evolution of avian class.</title>
        <authorList>
            <person name="Zhang G."/>
            <person name="Li C."/>
        </authorList>
    </citation>
    <scope>NUCLEOTIDE SEQUENCE [LARGE SCALE GENOMIC DNA]</scope>
    <source>
        <strain evidence="8">BGI_N311</strain>
    </source>
</reference>
<evidence type="ECO:0000256" key="3">
    <source>
        <dbReference type="ARBA" id="ARBA00022771"/>
    </source>
</evidence>
<evidence type="ECO:0000256" key="4">
    <source>
        <dbReference type="ARBA" id="ARBA00022833"/>
    </source>
</evidence>
<dbReference type="PROSITE" id="PS00028">
    <property type="entry name" value="ZINC_FINGER_C2H2_1"/>
    <property type="match status" value="1"/>
</dbReference>
<feature type="non-terminal residue" evidence="8">
    <location>
        <position position="74"/>
    </location>
</feature>
<dbReference type="AlphaFoldDB" id="A0A091NMA2"/>
<keyword evidence="9" id="KW-1185">Reference proteome</keyword>
<evidence type="ECO:0000256" key="2">
    <source>
        <dbReference type="ARBA" id="ARBA00022737"/>
    </source>
</evidence>
<keyword evidence="4" id="KW-0862">Zinc</keyword>
<dbReference type="PROSITE" id="PS50157">
    <property type="entry name" value="ZINC_FINGER_C2H2_2"/>
    <property type="match status" value="2"/>
</dbReference>
<feature type="domain" description="C2H2-type" evidence="7">
    <location>
        <begin position="7"/>
        <end position="30"/>
    </location>
</feature>
<keyword evidence="3 6" id="KW-0863">Zinc-finger</keyword>
<dbReference type="InterPro" id="IPR036236">
    <property type="entry name" value="Znf_C2H2_sf"/>
</dbReference>
<dbReference type="SUPFAM" id="SSF57667">
    <property type="entry name" value="beta-beta-alpha zinc fingers"/>
    <property type="match status" value="2"/>
</dbReference>
<accession>A0A091NMA2</accession>
<dbReference type="Pfam" id="PF00096">
    <property type="entry name" value="zf-C2H2"/>
    <property type="match status" value="1"/>
</dbReference>
<name>A0A091NMA2_APAVI</name>
<evidence type="ECO:0000313" key="8">
    <source>
        <dbReference type="EMBL" id="KFP90526.1"/>
    </source>
</evidence>
<organism evidence="8 9">
    <name type="scientific">Apaloderma vittatum</name>
    <name type="common">Bar-tailed trogon</name>
    <dbReference type="NCBI Taxonomy" id="57397"/>
    <lineage>
        <taxon>Eukaryota</taxon>
        <taxon>Metazoa</taxon>
        <taxon>Chordata</taxon>
        <taxon>Craniata</taxon>
        <taxon>Vertebrata</taxon>
        <taxon>Euteleostomi</taxon>
        <taxon>Archelosauria</taxon>
        <taxon>Archosauria</taxon>
        <taxon>Dinosauria</taxon>
        <taxon>Saurischia</taxon>
        <taxon>Theropoda</taxon>
        <taxon>Coelurosauria</taxon>
        <taxon>Aves</taxon>
        <taxon>Neognathae</taxon>
        <taxon>Neoaves</taxon>
        <taxon>Telluraves</taxon>
        <taxon>Coraciimorphae</taxon>
        <taxon>Trogoniformes</taxon>
        <taxon>Trogonidae</taxon>
        <taxon>Apaloderma</taxon>
    </lineage>
</organism>
<dbReference type="GO" id="GO:0008270">
    <property type="term" value="F:zinc ion binding"/>
    <property type="evidence" value="ECO:0007669"/>
    <property type="project" value="UniProtKB-KW"/>
</dbReference>
<feature type="domain" description="C2H2-type" evidence="7">
    <location>
        <begin position="37"/>
        <end position="64"/>
    </location>
</feature>
<evidence type="ECO:0000313" key="9">
    <source>
        <dbReference type="Proteomes" id="UP000054244"/>
    </source>
</evidence>
<evidence type="ECO:0000256" key="1">
    <source>
        <dbReference type="ARBA" id="ARBA00022723"/>
    </source>
</evidence>
<dbReference type="InterPro" id="IPR050826">
    <property type="entry name" value="Krueppel_C2H2_ZnFinger"/>
</dbReference>
<proteinExistence type="predicted"/>